<name>A0ABY5L0L9_9CELL</name>
<feature type="transmembrane region" description="Helical" evidence="9">
    <location>
        <begin position="750"/>
        <end position="771"/>
    </location>
</feature>
<proteinExistence type="predicted"/>
<feature type="compositionally biased region" description="Low complexity" evidence="8">
    <location>
        <begin position="529"/>
        <end position="539"/>
    </location>
</feature>
<dbReference type="PROSITE" id="PS00211">
    <property type="entry name" value="ABC_TRANSPORTER_1"/>
    <property type="match status" value="1"/>
</dbReference>
<evidence type="ECO:0000256" key="7">
    <source>
        <dbReference type="ARBA" id="ARBA00023136"/>
    </source>
</evidence>
<dbReference type="Pfam" id="PF00005">
    <property type="entry name" value="ABC_tran"/>
    <property type="match status" value="2"/>
</dbReference>
<evidence type="ECO:0000256" key="2">
    <source>
        <dbReference type="ARBA" id="ARBA00022475"/>
    </source>
</evidence>
<dbReference type="PANTHER" id="PTHR43790:SF4">
    <property type="entry name" value="GUANOSINE IMPORT ATP-BINDING PROTEIN NUPO"/>
    <property type="match status" value="1"/>
</dbReference>
<dbReference type="Proteomes" id="UP001316189">
    <property type="component" value="Chromosome"/>
</dbReference>
<gene>
    <name evidence="11" type="ORF">NP064_00485</name>
</gene>
<dbReference type="CDD" id="cd03215">
    <property type="entry name" value="ABC_Carb_Monos_II"/>
    <property type="match status" value="1"/>
</dbReference>
<sequence>MATPLLELRHITKAFGPKVANDDISLSVLPGRIHALVGENGAGKTTLMTMIAGTAQPDSGAILFDGREVRITSPQKASALGIGMVHQHFKLVPSLTVAANVFLGRELRTQRGTLDAKRMEAEVSALSERFGLEIDPQAKVSTLSVGLRQRVEVLKALSHDTRLLILDEPTAVLTPGESDELFEVIRSLAAKGCAVLFISHKLGEVLEIADAITVIRDGRSIDTRPAAGLSQADIAQMMVGREVLLRIAHTPAKPGAPVLEVDGLTVVDERGVTVIDDLALQVRAGEIVGIAGVEGNGQSELAAAVAGMQGVDAGRITLAGADVSGASVAARRAAGLAYIPEDRHAVGTGPGMSVTENLIPTHLTAPVARRGWISGSSAEAFARRLIAGFDVRGAQPSTTISTLSGGNIQKVVIAREFESSPKVLMVSQPTRGVDVGAMEFVHNAIVSQRDQGAGVLLLSADLNEVMSLSDRLLVMFRGQIVAEFTQENMSEAAVGLAMAGIPPQAEDLARAQASHDAVVAERAAAAAAASGSDAPAAPREATPVPQEREGIPQRLGRSCLAALRGSAQPVMAIALSLVIGAIVILALGENPLAAYTELFFSNFRAPFGMAALISQFIPLAVLSAAVIISFRAGFFNIGGEGQLFIGAFCGAWAGFTFTDLPAPLLTVVMMLCGMLGAMIWGAIPGALLAFWRVDIIVTTLMMSTIATLLTAYLVTGPFRDPGAGLAASPKILPEARLPVFSAPYGFGMDLVVALLIVIALGLVLTRSVWGLRVRQLGEMNRFAEYTGVNPKMMSIQVMAISGAVAGLAGTLFVLGPNGGRFLQTFSPGYGFLGITVALLARLNPWAAIVAAAFYANMMAGSNAMQLNTSVPFPLVNVLQGLIILSITAVFLVDRRTRDKLLAMLPSRRRTTAAPAAAAAGATAGPAADAPLDHEPVLAAERPGAAAAPPPGGTPRTPDRGADAENRGDL</sequence>
<evidence type="ECO:0000256" key="8">
    <source>
        <dbReference type="SAM" id="MobiDB-lite"/>
    </source>
</evidence>
<feature type="transmembrane region" description="Helical" evidence="9">
    <location>
        <begin position="664"/>
        <end position="683"/>
    </location>
</feature>
<evidence type="ECO:0000313" key="11">
    <source>
        <dbReference type="EMBL" id="UUI75444.1"/>
    </source>
</evidence>
<protein>
    <submittedName>
        <fullName evidence="11">ATP-binding cassette domain-containing protein</fullName>
    </submittedName>
</protein>
<feature type="region of interest" description="Disordered" evidence="8">
    <location>
        <begin position="914"/>
        <end position="969"/>
    </location>
</feature>
<dbReference type="InterPro" id="IPR050107">
    <property type="entry name" value="ABC_carbohydrate_import_ATPase"/>
</dbReference>
<feature type="transmembrane region" description="Helical" evidence="9">
    <location>
        <begin position="870"/>
        <end position="892"/>
    </location>
</feature>
<keyword evidence="2" id="KW-1003">Cell membrane</keyword>
<evidence type="ECO:0000259" key="10">
    <source>
        <dbReference type="PROSITE" id="PS50893"/>
    </source>
</evidence>
<dbReference type="CDD" id="cd03216">
    <property type="entry name" value="ABC_Carb_Monos_I"/>
    <property type="match status" value="1"/>
</dbReference>
<feature type="domain" description="ABC transporter" evidence="10">
    <location>
        <begin position="6"/>
        <end position="242"/>
    </location>
</feature>
<keyword evidence="3 9" id="KW-0812">Transmembrane</keyword>
<dbReference type="SMART" id="SM00382">
    <property type="entry name" value="AAA"/>
    <property type="match status" value="2"/>
</dbReference>
<keyword evidence="7 9" id="KW-0472">Membrane</keyword>
<dbReference type="PROSITE" id="PS50893">
    <property type="entry name" value="ABC_TRANSPORTER_2"/>
    <property type="match status" value="2"/>
</dbReference>
<feature type="transmembrane region" description="Helical" evidence="9">
    <location>
        <begin position="695"/>
        <end position="714"/>
    </location>
</feature>
<dbReference type="Gene3D" id="3.40.50.300">
    <property type="entry name" value="P-loop containing nucleotide triphosphate hydrolases"/>
    <property type="match status" value="2"/>
</dbReference>
<dbReference type="GO" id="GO:0005524">
    <property type="term" value="F:ATP binding"/>
    <property type="evidence" value="ECO:0007669"/>
    <property type="project" value="UniProtKB-KW"/>
</dbReference>
<evidence type="ECO:0000256" key="3">
    <source>
        <dbReference type="ARBA" id="ARBA00022692"/>
    </source>
</evidence>
<feature type="domain" description="ABC transporter" evidence="10">
    <location>
        <begin position="259"/>
        <end position="502"/>
    </location>
</feature>
<organism evidence="11 12">
    <name type="scientific">Cellulomonas chengniuliangii</name>
    <dbReference type="NCBI Taxonomy" id="2968084"/>
    <lineage>
        <taxon>Bacteria</taxon>
        <taxon>Bacillati</taxon>
        <taxon>Actinomycetota</taxon>
        <taxon>Actinomycetes</taxon>
        <taxon>Micrococcales</taxon>
        <taxon>Cellulomonadaceae</taxon>
        <taxon>Cellulomonas</taxon>
    </lineage>
</organism>
<keyword evidence="12" id="KW-1185">Reference proteome</keyword>
<keyword evidence="6 9" id="KW-1133">Transmembrane helix</keyword>
<evidence type="ECO:0000313" key="12">
    <source>
        <dbReference type="Proteomes" id="UP001316189"/>
    </source>
</evidence>
<evidence type="ECO:0000256" key="5">
    <source>
        <dbReference type="ARBA" id="ARBA00022840"/>
    </source>
</evidence>
<reference evidence="11 12" key="1">
    <citation type="submission" date="2022-07" db="EMBL/GenBank/DDBJ databases">
        <title>Novel species in genus cellulomonas.</title>
        <authorList>
            <person name="Ye L."/>
        </authorList>
    </citation>
    <scope>NUCLEOTIDE SEQUENCE [LARGE SCALE GENOMIC DNA]</scope>
    <source>
        <strain evidence="12">zg-Y338</strain>
    </source>
</reference>
<dbReference type="EMBL" id="CP101988">
    <property type="protein sequence ID" value="UUI75444.1"/>
    <property type="molecule type" value="Genomic_DNA"/>
</dbReference>
<feature type="compositionally biased region" description="Basic and acidic residues" evidence="8">
    <location>
        <begin position="956"/>
        <end position="969"/>
    </location>
</feature>
<dbReference type="CDD" id="cd06580">
    <property type="entry name" value="TM_PBP1_transp_TpRbsC_like"/>
    <property type="match status" value="1"/>
</dbReference>
<dbReference type="InterPro" id="IPR003439">
    <property type="entry name" value="ABC_transporter-like_ATP-bd"/>
</dbReference>
<dbReference type="SUPFAM" id="SSF52540">
    <property type="entry name" value="P-loop containing nucleoside triphosphate hydrolases"/>
    <property type="match status" value="2"/>
</dbReference>
<feature type="transmembrane region" description="Helical" evidence="9">
    <location>
        <begin position="642"/>
        <end position="658"/>
    </location>
</feature>
<feature type="transmembrane region" description="Helical" evidence="9">
    <location>
        <begin position="792"/>
        <end position="815"/>
    </location>
</feature>
<evidence type="ECO:0000256" key="4">
    <source>
        <dbReference type="ARBA" id="ARBA00022741"/>
    </source>
</evidence>
<dbReference type="InterPro" id="IPR001851">
    <property type="entry name" value="ABC_transp_permease"/>
</dbReference>
<accession>A0ABY5L0L9</accession>
<dbReference type="InterPro" id="IPR027417">
    <property type="entry name" value="P-loop_NTPase"/>
</dbReference>
<dbReference type="PANTHER" id="PTHR43790">
    <property type="entry name" value="CARBOHYDRATE TRANSPORT ATP-BINDING PROTEIN MG119-RELATED"/>
    <property type="match status" value="1"/>
</dbReference>
<keyword evidence="5 11" id="KW-0067">ATP-binding</keyword>
<dbReference type="InterPro" id="IPR003593">
    <property type="entry name" value="AAA+_ATPase"/>
</dbReference>
<comment type="subcellular location">
    <subcellularLocation>
        <location evidence="1">Cell membrane</location>
        <topology evidence="1">Multi-pass membrane protein</topology>
    </subcellularLocation>
</comment>
<dbReference type="Pfam" id="PF02653">
    <property type="entry name" value="BPD_transp_2"/>
    <property type="match status" value="1"/>
</dbReference>
<feature type="transmembrane region" description="Helical" evidence="9">
    <location>
        <begin position="607"/>
        <end position="630"/>
    </location>
</feature>
<evidence type="ECO:0000256" key="1">
    <source>
        <dbReference type="ARBA" id="ARBA00004651"/>
    </source>
</evidence>
<dbReference type="InterPro" id="IPR017871">
    <property type="entry name" value="ABC_transporter-like_CS"/>
</dbReference>
<evidence type="ECO:0000256" key="9">
    <source>
        <dbReference type="SAM" id="Phobius"/>
    </source>
</evidence>
<keyword evidence="4" id="KW-0547">Nucleotide-binding</keyword>
<dbReference type="RefSeq" id="WP_227568460.1">
    <property type="nucleotide sequence ID" value="NZ_CP101988.1"/>
</dbReference>
<evidence type="ECO:0000256" key="6">
    <source>
        <dbReference type="ARBA" id="ARBA00022989"/>
    </source>
</evidence>
<feature type="region of interest" description="Disordered" evidence="8">
    <location>
        <begin position="529"/>
        <end position="550"/>
    </location>
</feature>
<feature type="compositionally biased region" description="Low complexity" evidence="8">
    <location>
        <begin position="914"/>
        <end position="929"/>
    </location>
</feature>